<organism evidence="1 2">
    <name type="scientific">Racocetra fulgida</name>
    <dbReference type="NCBI Taxonomy" id="60492"/>
    <lineage>
        <taxon>Eukaryota</taxon>
        <taxon>Fungi</taxon>
        <taxon>Fungi incertae sedis</taxon>
        <taxon>Mucoromycota</taxon>
        <taxon>Glomeromycotina</taxon>
        <taxon>Glomeromycetes</taxon>
        <taxon>Diversisporales</taxon>
        <taxon>Gigasporaceae</taxon>
        <taxon>Racocetra</taxon>
    </lineage>
</organism>
<dbReference type="Proteomes" id="UP000789396">
    <property type="component" value="Unassembled WGS sequence"/>
</dbReference>
<gene>
    <name evidence="1" type="ORF">RFULGI_LOCUS9276</name>
</gene>
<sequence length="95" mass="11022">IIYIEKKQGSKQKYGFGISYAKKALNNVIQADKVNEFVNYLERFIKTMKDDLDKQQKNANDIKNLAIDDPIHVWHKGRQPNYYKSEGEGSSKKKA</sequence>
<evidence type="ECO:0000313" key="2">
    <source>
        <dbReference type="Proteomes" id="UP000789396"/>
    </source>
</evidence>
<dbReference type="OrthoDB" id="2390044at2759"/>
<feature type="non-terminal residue" evidence="1">
    <location>
        <position position="1"/>
    </location>
</feature>
<proteinExistence type="predicted"/>
<dbReference type="EMBL" id="CAJVPZ010016284">
    <property type="protein sequence ID" value="CAG8672259.1"/>
    <property type="molecule type" value="Genomic_DNA"/>
</dbReference>
<evidence type="ECO:0000313" key="1">
    <source>
        <dbReference type="EMBL" id="CAG8672259.1"/>
    </source>
</evidence>
<name>A0A9N9HAN9_9GLOM</name>
<comment type="caution">
    <text evidence="1">The sequence shown here is derived from an EMBL/GenBank/DDBJ whole genome shotgun (WGS) entry which is preliminary data.</text>
</comment>
<protein>
    <submittedName>
        <fullName evidence="1">1549_t:CDS:1</fullName>
    </submittedName>
</protein>
<keyword evidence="2" id="KW-1185">Reference proteome</keyword>
<reference evidence="1" key="1">
    <citation type="submission" date="2021-06" db="EMBL/GenBank/DDBJ databases">
        <authorList>
            <person name="Kallberg Y."/>
            <person name="Tangrot J."/>
            <person name="Rosling A."/>
        </authorList>
    </citation>
    <scope>NUCLEOTIDE SEQUENCE</scope>
    <source>
        <strain evidence="1">IN212</strain>
    </source>
</reference>
<accession>A0A9N9HAN9</accession>
<dbReference type="AlphaFoldDB" id="A0A9N9HAN9"/>